<keyword evidence="3 5" id="KW-1133">Transmembrane helix</keyword>
<sequence>MADRPGLQPERTALSWERTSLGFLAIGALVLLRHAELALPGRFVVAALAFALALAVIVVGRRRAARRRIAVLCVGWATVALAGAVCVLVWWST</sequence>
<evidence type="ECO:0000256" key="3">
    <source>
        <dbReference type="ARBA" id="ARBA00022989"/>
    </source>
</evidence>
<dbReference type="Proteomes" id="UP000467193">
    <property type="component" value="Chromosome"/>
</dbReference>
<dbReference type="InterPro" id="IPR003807">
    <property type="entry name" value="DUF202"/>
</dbReference>
<organism evidence="7 8">
    <name type="scientific">Mycolicibacterium sediminis</name>
    <dbReference type="NCBI Taxonomy" id="1286180"/>
    <lineage>
        <taxon>Bacteria</taxon>
        <taxon>Bacillati</taxon>
        <taxon>Actinomycetota</taxon>
        <taxon>Actinomycetes</taxon>
        <taxon>Mycobacteriales</taxon>
        <taxon>Mycobacteriaceae</taxon>
        <taxon>Mycolicibacterium</taxon>
    </lineage>
</organism>
<evidence type="ECO:0000256" key="4">
    <source>
        <dbReference type="ARBA" id="ARBA00023136"/>
    </source>
</evidence>
<protein>
    <recommendedName>
        <fullName evidence="6">DUF202 domain-containing protein</fullName>
    </recommendedName>
</protein>
<reference evidence="7 8" key="1">
    <citation type="journal article" date="2019" name="Emerg. Microbes Infect.">
        <title>Comprehensive subspecies identification of 175 nontuberculous mycobacteria species based on 7547 genomic profiles.</title>
        <authorList>
            <person name="Matsumoto Y."/>
            <person name="Kinjo T."/>
            <person name="Motooka D."/>
            <person name="Nabeya D."/>
            <person name="Jung N."/>
            <person name="Uechi K."/>
            <person name="Horii T."/>
            <person name="Iida T."/>
            <person name="Fujita J."/>
            <person name="Nakamura S."/>
        </authorList>
    </citation>
    <scope>NUCLEOTIDE SEQUENCE [LARGE SCALE GENOMIC DNA]</scope>
    <source>
        <strain evidence="7 8">JCM 17899</strain>
    </source>
</reference>
<feature type="transmembrane region" description="Helical" evidence="5">
    <location>
        <begin position="43"/>
        <end position="60"/>
    </location>
</feature>
<feature type="transmembrane region" description="Helical" evidence="5">
    <location>
        <begin position="69"/>
        <end position="91"/>
    </location>
</feature>
<proteinExistence type="predicted"/>
<dbReference type="KEGG" id="msei:MSEDJ_29390"/>
<accession>A0A7I7QR27</accession>
<gene>
    <name evidence="7" type="ORF">MSEDJ_29390</name>
</gene>
<keyword evidence="2 5" id="KW-0812">Transmembrane</keyword>
<evidence type="ECO:0000256" key="1">
    <source>
        <dbReference type="ARBA" id="ARBA00004127"/>
    </source>
</evidence>
<name>A0A7I7QR27_9MYCO</name>
<dbReference type="AlphaFoldDB" id="A0A7I7QR27"/>
<evidence type="ECO:0000313" key="7">
    <source>
        <dbReference type="EMBL" id="BBY28843.1"/>
    </source>
</evidence>
<evidence type="ECO:0000313" key="8">
    <source>
        <dbReference type="Proteomes" id="UP000467193"/>
    </source>
</evidence>
<dbReference type="Pfam" id="PF02656">
    <property type="entry name" value="DUF202"/>
    <property type="match status" value="1"/>
</dbReference>
<keyword evidence="4 5" id="KW-0472">Membrane</keyword>
<evidence type="ECO:0000256" key="5">
    <source>
        <dbReference type="SAM" id="Phobius"/>
    </source>
</evidence>
<feature type="domain" description="DUF202" evidence="6">
    <location>
        <begin position="4"/>
        <end position="68"/>
    </location>
</feature>
<comment type="subcellular location">
    <subcellularLocation>
        <location evidence="1">Endomembrane system</location>
        <topology evidence="1">Multi-pass membrane protein</topology>
    </subcellularLocation>
</comment>
<dbReference type="RefSeq" id="WP_409370708.1">
    <property type="nucleotide sequence ID" value="NZ_AP022588.1"/>
</dbReference>
<evidence type="ECO:0000259" key="6">
    <source>
        <dbReference type="Pfam" id="PF02656"/>
    </source>
</evidence>
<evidence type="ECO:0000256" key="2">
    <source>
        <dbReference type="ARBA" id="ARBA00022692"/>
    </source>
</evidence>
<keyword evidence="8" id="KW-1185">Reference proteome</keyword>
<dbReference type="GO" id="GO:0012505">
    <property type="term" value="C:endomembrane system"/>
    <property type="evidence" value="ECO:0007669"/>
    <property type="project" value="UniProtKB-SubCell"/>
</dbReference>
<dbReference type="EMBL" id="AP022588">
    <property type="protein sequence ID" value="BBY28843.1"/>
    <property type="molecule type" value="Genomic_DNA"/>
</dbReference>